<feature type="domain" description="CCHC-type" evidence="7">
    <location>
        <begin position="390"/>
        <end position="405"/>
    </location>
</feature>
<reference evidence="8 9" key="1">
    <citation type="journal article" date="2016" name="Genome Biol. Evol.">
        <title>Divergent and convergent evolution of fungal pathogenicity.</title>
        <authorList>
            <person name="Shang Y."/>
            <person name="Xiao G."/>
            <person name="Zheng P."/>
            <person name="Cen K."/>
            <person name="Zhan S."/>
            <person name="Wang C."/>
        </authorList>
    </citation>
    <scope>NUCLEOTIDE SEQUENCE [LARGE SCALE GENOMIC DNA]</scope>
    <source>
        <strain evidence="8 9">ARSEF 7405</strain>
    </source>
</reference>
<feature type="region of interest" description="Disordered" evidence="6">
    <location>
        <begin position="452"/>
        <end position="523"/>
    </location>
</feature>
<evidence type="ECO:0000313" key="9">
    <source>
        <dbReference type="Proteomes" id="UP000242877"/>
    </source>
</evidence>
<keyword evidence="1" id="KW-0479">Metal-binding</keyword>
<dbReference type="Proteomes" id="UP000242877">
    <property type="component" value="Unassembled WGS sequence"/>
</dbReference>
<keyword evidence="2" id="KW-0677">Repeat</keyword>
<evidence type="ECO:0000256" key="3">
    <source>
        <dbReference type="ARBA" id="ARBA00022771"/>
    </source>
</evidence>
<dbReference type="OrthoDB" id="8026949at2759"/>
<dbReference type="Gene3D" id="4.10.60.10">
    <property type="entry name" value="Zinc finger, CCHC-type"/>
    <property type="match status" value="8"/>
</dbReference>
<keyword evidence="3 5" id="KW-0863">Zinc-finger</keyword>
<evidence type="ECO:0000256" key="6">
    <source>
        <dbReference type="SAM" id="MobiDB-lite"/>
    </source>
</evidence>
<accession>A0A167VIK4</accession>
<keyword evidence="4" id="KW-0862">Zinc</keyword>
<dbReference type="GO" id="GO:0008270">
    <property type="term" value="F:zinc ion binding"/>
    <property type="evidence" value="ECO:0007669"/>
    <property type="project" value="UniProtKB-KW"/>
</dbReference>
<evidence type="ECO:0000259" key="7">
    <source>
        <dbReference type="PROSITE" id="PS50158"/>
    </source>
</evidence>
<feature type="compositionally biased region" description="Basic and acidic residues" evidence="6">
    <location>
        <begin position="42"/>
        <end position="51"/>
    </location>
</feature>
<keyword evidence="9" id="KW-1185">Reference proteome</keyword>
<feature type="domain" description="CCHC-type" evidence="7">
    <location>
        <begin position="364"/>
        <end position="379"/>
    </location>
</feature>
<protein>
    <submittedName>
        <fullName evidence="8">Zinc knuckle transcription factor</fullName>
    </submittedName>
</protein>
<evidence type="ECO:0000256" key="1">
    <source>
        <dbReference type="ARBA" id="ARBA00022723"/>
    </source>
</evidence>
<dbReference type="GO" id="GO:0003676">
    <property type="term" value="F:nucleic acid binding"/>
    <property type="evidence" value="ECO:0007669"/>
    <property type="project" value="InterPro"/>
</dbReference>
<dbReference type="InterPro" id="IPR001878">
    <property type="entry name" value="Znf_CCHC"/>
</dbReference>
<feature type="compositionally biased region" description="Basic and acidic residues" evidence="6">
    <location>
        <begin position="64"/>
        <end position="77"/>
    </location>
</feature>
<gene>
    <name evidence="8" type="ORF">AAP_05489</name>
</gene>
<dbReference type="PROSITE" id="PS50158">
    <property type="entry name" value="ZF_CCHC"/>
    <property type="match status" value="8"/>
</dbReference>
<dbReference type="InterPro" id="IPR036875">
    <property type="entry name" value="Znf_CCHC_sf"/>
</dbReference>
<proteinExistence type="predicted"/>
<dbReference type="PANTHER" id="PTHR47103:SF8">
    <property type="entry name" value="DNA-BINDING PROTEIN"/>
    <property type="match status" value="1"/>
</dbReference>
<dbReference type="Pfam" id="PF00098">
    <property type="entry name" value="zf-CCHC"/>
    <property type="match status" value="8"/>
</dbReference>
<dbReference type="EMBL" id="AZGZ01000032">
    <property type="protein sequence ID" value="KZZ87578.1"/>
    <property type="molecule type" value="Genomic_DNA"/>
</dbReference>
<feature type="domain" description="CCHC-type" evidence="7">
    <location>
        <begin position="414"/>
        <end position="429"/>
    </location>
</feature>
<dbReference type="VEuPathDB" id="FungiDB:AAP_05489"/>
<evidence type="ECO:0000256" key="2">
    <source>
        <dbReference type="ARBA" id="ARBA00022737"/>
    </source>
</evidence>
<feature type="domain" description="CCHC-type" evidence="7">
    <location>
        <begin position="340"/>
        <end position="355"/>
    </location>
</feature>
<organism evidence="8 9">
    <name type="scientific">Ascosphaera apis ARSEF 7405</name>
    <dbReference type="NCBI Taxonomy" id="392613"/>
    <lineage>
        <taxon>Eukaryota</taxon>
        <taxon>Fungi</taxon>
        <taxon>Dikarya</taxon>
        <taxon>Ascomycota</taxon>
        <taxon>Pezizomycotina</taxon>
        <taxon>Eurotiomycetes</taxon>
        <taxon>Eurotiomycetidae</taxon>
        <taxon>Onygenales</taxon>
        <taxon>Ascosphaeraceae</taxon>
        <taxon>Ascosphaera</taxon>
    </lineage>
</organism>
<feature type="compositionally biased region" description="Gly residues" evidence="6">
    <location>
        <begin position="496"/>
        <end position="505"/>
    </location>
</feature>
<name>A0A167VIK4_9EURO</name>
<feature type="region of interest" description="Disordered" evidence="6">
    <location>
        <begin position="1"/>
        <end position="77"/>
    </location>
</feature>
<evidence type="ECO:0000256" key="4">
    <source>
        <dbReference type="ARBA" id="ARBA00022833"/>
    </source>
</evidence>
<dbReference type="SMART" id="SM00343">
    <property type="entry name" value="ZnF_C2HC"/>
    <property type="match status" value="11"/>
</dbReference>
<feature type="domain" description="CCHC-type" evidence="7">
    <location>
        <begin position="316"/>
        <end position="332"/>
    </location>
</feature>
<dbReference type="SUPFAM" id="SSF57756">
    <property type="entry name" value="Retrovirus zinc finger-like domains"/>
    <property type="match status" value="6"/>
</dbReference>
<evidence type="ECO:0000313" key="8">
    <source>
        <dbReference type="EMBL" id="KZZ87578.1"/>
    </source>
</evidence>
<dbReference type="AlphaFoldDB" id="A0A167VIK4"/>
<feature type="domain" description="CCHC-type" evidence="7">
    <location>
        <begin position="75"/>
        <end position="91"/>
    </location>
</feature>
<comment type="caution">
    <text evidence="8">The sequence shown here is derived from an EMBL/GenBank/DDBJ whole genome shotgun (WGS) entry which is preliminary data.</text>
</comment>
<evidence type="ECO:0000256" key="5">
    <source>
        <dbReference type="PROSITE-ProRule" id="PRU00047"/>
    </source>
</evidence>
<feature type="domain" description="CCHC-type" evidence="7">
    <location>
        <begin position="98"/>
        <end position="113"/>
    </location>
</feature>
<sequence>MSSGEWGQPAAAAPAPTGDNWNGGSGAEAGDDAQWGGNGDAGDSRHFESGDARNGNDFGSGGDPAREPRDPSDDKCRNCDQPGHFARECPEPKRMGACFNCGEEGHSKVDCTKPRVFRGTCRICEKEGHPASECPDRPPDICKNCRQEGHKTLECTANRVFDLTTIPDKMPEEAWEMMRKAGMEREMDDFRDAFKIYSKACPTQTLPEIERKMREDKFKVYLIALEKLESDVHVLVNLQGKLDCKYVVGFYFSEKPHRANLKDRWPESPEVNLERLADAGFPMDRQVPKCGNCNELGHIARFCKQERAAIERVEIKCVNCHQAGHRVRDCPEARVDRFACRNCHQPGHTAKECPEPRSAADVECRICNQTGHFAKDCPQKPARDEMDRSCRNCGQEGHMARDCDQPRNMSTVTCRNCDQQGHFSRDCTEPKNWSKVQCNTCGEMGHTSRRCPMANEQGGESGGFGDVSGPSPVNDGFGRVSVATGNGSGNWDNAPGGDGAGGAGDGWAQEGNGASQLAEMSAW</sequence>
<dbReference type="PANTHER" id="PTHR47103">
    <property type="entry name" value="DNA-BINDING PROTEIN"/>
    <property type="match status" value="1"/>
</dbReference>
<feature type="domain" description="CCHC-type" evidence="7">
    <location>
        <begin position="438"/>
        <end position="452"/>
    </location>
</feature>